<dbReference type="RefSeq" id="WP_062251234.1">
    <property type="nucleotide sequence ID" value="NZ_CP014229.1"/>
</dbReference>
<feature type="domain" description="Fe-containing alcohol dehydrogenase-like C-terminal" evidence="6">
    <location>
        <begin position="188"/>
        <end position="384"/>
    </location>
</feature>
<dbReference type="PANTHER" id="PTHR11496">
    <property type="entry name" value="ALCOHOL DEHYDROGENASE"/>
    <property type="match status" value="1"/>
</dbReference>
<dbReference type="FunFam" id="3.40.50.1970:FF:000003">
    <property type="entry name" value="Alcohol dehydrogenase, iron-containing"/>
    <property type="match status" value="1"/>
</dbReference>
<evidence type="ECO:0000256" key="2">
    <source>
        <dbReference type="ARBA" id="ARBA00007358"/>
    </source>
</evidence>
<dbReference type="Proteomes" id="UP000069241">
    <property type="component" value="Chromosome"/>
</dbReference>
<keyword evidence="8" id="KW-1185">Reference proteome</keyword>
<name>A0A109W3I3_9BACT</name>
<keyword evidence="3" id="KW-0560">Oxidoreductase</keyword>
<dbReference type="CDD" id="cd08194">
    <property type="entry name" value="Fe-ADH-like"/>
    <property type="match status" value="1"/>
</dbReference>
<organism evidence="7 8">
    <name type="scientific">Desulfovibrio fairfieldensis</name>
    <dbReference type="NCBI Taxonomy" id="44742"/>
    <lineage>
        <taxon>Bacteria</taxon>
        <taxon>Pseudomonadati</taxon>
        <taxon>Thermodesulfobacteriota</taxon>
        <taxon>Desulfovibrionia</taxon>
        <taxon>Desulfovibrionales</taxon>
        <taxon>Desulfovibrionaceae</taxon>
        <taxon>Desulfovibrio</taxon>
    </lineage>
</organism>
<dbReference type="PANTHER" id="PTHR11496:SF102">
    <property type="entry name" value="ALCOHOL DEHYDROGENASE 4"/>
    <property type="match status" value="1"/>
</dbReference>
<evidence type="ECO:0000256" key="3">
    <source>
        <dbReference type="ARBA" id="ARBA00023002"/>
    </source>
</evidence>
<dbReference type="InterPro" id="IPR018211">
    <property type="entry name" value="ADH_Fe_CS"/>
</dbReference>
<dbReference type="InterPro" id="IPR039697">
    <property type="entry name" value="Alcohol_dehydrogenase_Fe"/>
</dbReference>
<accession>A0A109W3I3</accession>
<comment type="similarity">
    <text evidence="2">Belongs to the iron-containing alcohol dehydrogenase family.</text>
</comment>
<dbReference type="EMBL" id="CP014229">
    <property type="protein sequence ID" value="AMD88728.1"/>
    <property type="molecule type" value="Genomic_DNA"/>
</dbReference>
<dbReference type="Pfam" id="PF25137">
    <property type="entry name" value="ADH_Fe_C"/>
    <property type="match status" value="1"/>
</dbReference>
<evidence type="ECO:0000259" key="6">
    <source>
        <dbReference type="Pfam" id="PF25137"/>
    </source>
</evidence>
<proteinExistence type="inferred from homology"/>
<gene>
    <name evidence="7" type="ORF">AXF13_00540</name>
</gene>
<dbReference type="GO" id="GO:0004022">
    <property type="term" value="F:alcohol dehydrogenase (NAD+) activity"/>
    <property type="evidence" value="ECO:0007669"/>
    <property type="project" value="TreeGrafter"/>
</dbReference>
<comment type="cofactor">
    <cofactor evidence="1">
        <name>Fe cation</name>
        <dbReference type="ChEBI" id="CHEBI:24875"/>
    </cofactor>
</comment>
<dbReference type="Gene3D" id="3.40.50.1970">
    <property type="match status" value="1"/>
</dbReference>
<feature type="domain" description="Alcohol dehydrogenase iron-type/glycerol dehydrogenase GldA" evidence="5">
    <location>
        <begin position="10"/>
        <end position="177"/>
    </location>
</feature>
<dbReference type="STRING" id="44742.AXF13_00540"/>
<dbReference type="Pfam" id="PF00465">
    <property type="entry name" value="Fe-ADH"/>
    <property type="match status" value="1"/>
</dbReference>
<evidence type="ECO:0000256" key="1">
    <source>
        <dbReference type="ARBA" id="ARBA00001962"/>
    </source>
</evidence>
<evidence type="ECO:0000313" key="8">
    <source>
        <dbReference type="Proteomes" id="UP000069241"/>
    </source>
</evidence>
<dbReference type="PROSITE" id="PS00913">
    <property type="entry name" value="ADH_IRON_1"/>
    <property type="match status" value="1"/>
</dbReference>
<evidence type="ECO:0000313" key="7">
    <source>
        <dbReference type="EMBL" id="AMD88728.1"/>
    </source>
</evidence>
<reference evidence="8" key="1">
    <citation type="submission" date="2016-02" db="EMBL/GenBank/DDBJ databases">
        <authorList>
            <person name="Holder M.E."/>
            <person name="Ajami N.J."/>
            <person name="Petrosino J.F."/>
        </authorList>
    </citation>
    <scope>NUCLEOTIDE SEQUENCE [LARGE SCALE GENOMIC DNA]</scope>
    <source>
        <strain evidence="8">CCUG 45958</strain>
    </source>
</reference>
<evidence type="ECO:0000259" key="5">
    <source>
        <dbReference type="Pfam" id="PF00465"/>
    </source>
</evidence>
<dbReference type="AlphaFoldDB" id="A0A109W3I3"/>
<dbReference type="SUPFAM" id="SSF56796">
    <property type="entry name" value="Dehydroquinate synthase-like"/>
    <property type="match status" value="1"/>
</dbReference>
<sequence length="385" mass="39901">MHSWDFQSPGLIAFGEGKAACVGPLVKNRISGKILLVTGPVLLRTGAVEPVLQSLREADVSFALHAETSGEPTSRHVEDALALFRRENCTALVACGGGGPMDLAKAVSLLHANGGSPADYARKGASPKAGPPVFALPTTAGSGSEVSGNTVIIDAATQEKLLIGSPALVPVAAILDPLLTRSMPPSLTAATGMDALTHAIESYVSRKATDMTMPLSLRAAARMVRFLPRAWKRPDDAEARRECLLASLEAGLAFANSSVALVHGMARPLGAKFGVPHGLSNAMLLETVTAFSLSGNPQRYARLAQAMGAATTGLDDAAAAGLLPPLLRDLAATLGIPRLRERVSEDELAAQCGIMVQEALASGSPANNPREATPGDIARLYKEAL</sequence>
<dbReference type="InterPro" id="IPR056798">
    <property type="entry name" value="ADH_Fe_C"/>
</dbReference>
<keyword evidence="4" id="KW-0520">NAD</keyword>
<dbReference type="GO" id="GO:0046872">
    <property type="term" value="F:metal ion binding"/>
    <property type="evidence" value="ECO:0007669"/>
    <property type="project" value="InterPro"/>
</dbReference>
<dbReference type="FunFam" id="1.20.1090.10:FF:000001">
    <property type="entry name" value="Aldehyde-alcohol dehydrogenase"/>
    <property type="match status" value="1"/>
</dbReference>
<dbReference type="KEGG" id="dfi:AXF13_00540"/>
<dbReference type="Gene3D" id="1.20.1090.10">
    <property type="entry name" value="Dehydroquinate synthase-like - alpha domain"/>
    <property type="match status" value="1"/>
</dbReference>
<protein>
    <submittedName>
        <fullName evidence="7">Alcohol dehydrogenase</fullName>
    </submittedName>
</protein>
<dbReference type="InterPro" id="IPR001670">
    <property type="entry name" value="ADH_Fe/GldA"/>
</dbReference>
<evidence type="ECO:0000256" key="4">
    <source>
        <dbReference type="ARBA" id="ARBA00023027"/>
    </source>
</evidence>